<evidence type="ECO:0000313" key="4">
    <source>
        <dbReference type="Proteomes" id="UP001271263"/>
    </source>
</evidence>
<name>A0AAW8NRC2_9GAMM</name>
<evidence type="ECO:0000313" key="1">
    <source>
        <dbReference type="EMBL" id="MDR8525331.1"/>
    </source>
</evidence>
<reference evidence="2 4" key="1">
    <citation type="journal article" date="2022" name="bioRxiv">
        <title>Prophages regulate Shewanella fidelis 3313 motility and biofilm formation: implications for gut colonization dynamics in Ciona robusta.</title>
        <authorList>
            <person name="Natarajan O."/>
            <person name="Gibboney S.L."/>
            <person name="Young M.N."/>
            <person name="Lim S.J."/>
            <person name="Pluta N."/>
            <person name="Atkinson C.G."/>
            <person name="Leigh B.A."/>
            <person name="Liberti A."/>
            <person name="Kees E.D."/>
            <person name="Breitbart M."/>
            <person name="Gralnick J.A."/>
            <person name="Dishaw L.J."/>
        </authorList>
    </citation>
    <scope>NUCLEOTIDE SEQUENCE [LARGE SCALE GENOMIC DNA]</scope>
    <source>
        <strain evidence="2 4">JG4066</strain>
    </source>
</reference>
<comment type="caution">
    <text evidence="1">The sequence shown here is derived from an EMBL/GenBank/DDBJ whole genome shotgun (WGS) entry which is preliminary data.</text>
</comment>
<dbReference type="EMBL" id="JAPMLE010000001">
    <property type="protein sequence ID" value="MDR8525331.1"/>
    <property type="molecule type" value="Genomic_DNA"/>
</dbReference>
<dbReference type="AlphaFoldDB" id="A0AAW8NRC2"/>
<dbReference type="Proteomes" id="UP001271263">
    <property type="component" value="Unassembled WGS sequence"/>
</dbReference>
<organism evidence="1 3">
    <name type="scientific">Shewanella fidelis</name>
    <dbReference type="NCBI Taxonomy" id="173509"/>
    <lineage>
        <taxon>Bacteria</taxon>
        <taxon>Pseudomonadati</taxon>
        <taxon>Pseudomonadota</taxon>
        <taxon>Gammaproteobacteria</taxon>
        <taxon>Alteromonadales</taxon>
        <taxon>Shewanellaceae</taxon>
        <taxon>Shewanella</taxon>
    </lineage>
</organism>
<accession>A0AAW8NRC2</accession>
<sequence>MQNFSISRLHTSHGIFKLKGVLHFNTQAKAYIFVHQLQIMASDGWIELQIHHPHTQRLIKVLYNDLASHLDLNI</sequence>
<dbReference type="Proteomes" id="UP001259340">
    <property type="component" value="Unassembled WGS sequence"/>
</dbReference>
<dbReference type="EMBL" id="JAPMLD010000010">
    <property type="protein sequence ID" value="MDW4825960.1"/>
    <property type="molecule type" value="Genomic_DNA"/>
</dbReference>
<proteinExistence type="predicted"/>
<evidence type="ECO:0000313" key="3">
    <source>
        <dbReference type="Proteomes" id="UP001259340"/>
    </source>
</evidence>
<protein>
    <submittedName>
        <fullName evidence="1">Uncharacterized protein</fullName>
    </submittedName>
</protein>
<evidence type="ECO:0000313" key="2">
    <source>
        <dbReference type="EMBL" id="MDW4825960.1"/>
    </source>
</evidence>
<keyword evidence="4" id="KW-1185">Reference proteome</keyword>
<reference evidence="1" key="2">
    <citation type="submission" date="2022-11" db="EMBL/GenBank/DDBJ databases">
        <title>Prophages regulate Shewanella fidelis motility and biofilm formation: implications for gut colonization dynamics in Ciona robusta.</title>
        <authorList>
            <person name="Natarajan O."/>
            <person name="Gibboney S.L."/>
            <person name="Young M.N."/>
            <person name="Lim S.J."/>
            <person name="Pluta N."/>
            <person name="Atkinson C.G.F."/>
            <person name="Leigh B.A."/>
            <person name="Liberti A."/>
            <person name="Kees E."/>
            <person name="Breitbart M."/>
            <person name="Gralnick J."/>
            <person name="Dishaw L.J."/>
        </authorList>
    </citation>
    <scope>NUCLEOTIDE SEQUENCE</scope>
    <source>
        <strain evidence="1">3313</strain>
    </source>
</reference>
<dbReference type="RefSeq" id="WP_310655537.1">
    <property type="nucleotide sequence ID" value="NZ_JAPMLA010000012.1"/>
</dbReference>
<gene>
    <name evidence="1" type="ORF">OS133_17070</name>
    <name evidence="2" type="ORF">OS134_17970</name>
</gene>